<dbReference type="Gene3D" id="3.40.190.170">
    <property type="entry name" value="Bacterial extracellular solute-binding protein, family 7"/>
    <property type="match status" value="1"/>
</dbReference>
<gene>
    <name evidence="3" type="ORF">ACFOUV_09640</name>
</gene>
<dbReference type="InterPro" id="IPR018389">
    <property type="entry name" value="DctP_fam"/>
</dbReference>
<dbReference type="EMBL" id="JBHSAO010000006">
    <property type="protein sequence ID" value="MFC4024056.1"/>
    <property type="molecule type" value="Genomic_DNA"/>
</dbReference>
<protein>
    <submittedName>
        <fullName evidence="3">TRAP transporter substrate-binding protein</fullName>
    </submittedName>
</protein>
<organism evidence="3 4">
    <name type="scientific">Oceanobacillus longus</name>
    <dbReference type="NCBI Taxonomy" id="930120"/>
    <lineage>
        <taxon>Bacteria</taxon>
        <taxon>Bacillati</taxon>
        <taxon>Bacillota</taxon>
        <taxon>Bacilli</taxon>
        <taxon>Bacillales</taxon>
        <taxon>Bacillaceae</taxon>
        <taxon>Oceanobacillus</taxon>
    </lineage>
</organism>
<evidence type="ECO:0000256" key="2">
    <source>
        <dbReference type="SAM" id="SignalP"/>
    </source>
</evidence>
<dbReference type="NCBIfam" id="NF037995">
    <property type="entry name" value="TRAP_S1"/>
    <property type="match status" value="1"/>
</dbReference>
<proteinExistence type="predicted"/>
<dbReference type="PANTHER" id="PTHR33376">
    <property type="match status" value="1"/>
</dbReference>
<name>A0ABV8GYP5_9BACI</name>
<evidence type="ECO:0000313" key="4">
    <source>
        <dbReference type="Proteomes" id="UP001595772"/>
    </source>
</evidence>
<dbReference type="CDD" id="cd13603">
    <property type="entry name" value="PBP2_TRAP_Siap_TeaA_like"/>
    <property type="match status" value="1"/>
</dbReference>
<dbReference type="PANTHER" id="PTHR33376:SF5">
    <property type="entry name" value="EXTRACYTOPLASMIC SOLUTE RECEPTOR PROTEIN"/>
    <property type="match status" value="1"/>
</dbReference>
<evidence type="ECO:0000313" key="3">
    <source>
        <dbReference type="EMBL" id="MFC4024056.1"/>
    </source>
</evidence>
<keyword evidence="1 2" id="KW-0732">Signal</keyword>
<feature type="chain" id="PRO_5045691665" evidence="2">
    <location>
        <begin position="31"/>
        <end position="370"/>
    </location>
</feature>
<dbReference type="RefSeq" id="WP_379496546.1">
    <property type="nucleotide sequence ID" value="NZ_JBHSAO010000006.1"/>
</dbReference>
<dbReference type="Pfam" id="PF03480">
    <property type="entry name" value="DctP"/>
    <property type="match status" value="1"/>
</dbReference>
<dbReference type="Proteomes" id="UP001595772">
    <property type="component" value="Unassembled WGS sequence"/>
</dbReference>
<accession>A0ABV8GYP5</accession>
<evidence type="ECO:0000256" key="1">
    <source>
        <dbReference type="ARBA" id="ARBA00022729"/>
    </source>
</evidence>
<reference evidence="4" key="1">
    <citation type="journal article" date="2019" name="Int. J. Syst. Evol. Microbiol.">
        <title>The Global Catalogue of Microorganisms (GCM) 10K type strain sequencing project: providing services to taxonomists for standard genome sequencing and annotation.</title>
        <authorList>
            <consortium name="The Broad Institute Genomics Platform"/>
            <consortium name="The Broad Institute Genome Sequencing Center for Infectious Disease"/>
            <person name="Wu L."/>
            <person name="Ma J."/>
        </authorList>
    </citation>
    <scope>NUCLEOTIDE SEQUENCE [LARGE SCALE GENOMIC DNA]</scope>
    <source>
        <strain evidence="4">IBRC-M 10703</strain>
    </source>
</reference>
<dbReference type="PROSITE" id="PS51257">
    <property type="entry name" value="PROKAR_LIPOPROTEIN"/>
    <property type="match status" value="1"/>
</dbReference>
<sequence>MSSKFTKIISTTMSILILCILVACSEEAPAEDSEASEGTENEVYKLTMNSQNAPAVEGTPSHHGTVEFVERVEERTDGRVEIEVYFNNQLAGQSESLEALTRGTIDFQVISPVAWADRIPEGDWGNLPYAFQGEEYLHHLVHETKFGELYTEAFEDYGVKPLHFYHSSAAGYLTTKPIAKPDDFSGVVLSAPSPNISDFYSSMGAGIASVSFADYYESLLRGTIDGVTFPYYSLETYNLSEVVDYITVPGEVDPALASVVVSSSTWDKLPSDIQEIILEVSMEIEQETMEISKEYTKSGVQFARDNGIEVIEMSKEDYNELREISRETYWSKFAEKNERTKEMVDILIDTIEDIEKSDLQPYEKYLENYK</sequence>
<dbReference type="InterPro" id="IPR038404">
    <property type="entry name" value="TRAP_DctP_sf"/>
</dbReference>
<feature type="signal peptide" evidence="2">
    <location>
        <begin position="1"/>
        <end position="30"/>
    </location>
</feature>
<comment type="caution">
    <text evidence="3">The sequence shown here is derived from an EMBL/GenBank/DDBJ whole genome shotgun (WGS) entry which is preliminary data.</text>
</comment>
<keyword evidence="4" id="KW-1185">Reference proteome</keyword>